<evidence type="ECO:0000313" key="1">
    <source>
        <dbReference type="EMBL" id="JAD49058.1"/>
    </source>
</evidence>
<dbReference type="AlphaFoldDB" id="A0A0A9AGS6"/>
<name>A0A0A9AGS6_ARUDO</name>
<organism evidence="1">
    <name type="scientific">Arundo donax</name>
    <name type="common">Giant reed</name>
    <name type="synonym">Donax arundinaceus</name>
    <dbReference type="NCBI Taxonomy" id="35708"/>
    <lineage>
        <taxon>Eukaryota</taxon>
        <taxon>Viridiplantae</taxon>
        <taxon>Streptophyta</taxon>
        <taxon>Embryophyta</taxon>
        <taxon>Tracheophyta</taxon>
        <taxon>Spermatophyta</taxon>
        <taxon>Magnoliopsida</taxon>
        <taxon>Liliopsida</taxon>
        <taxon>Poales</taxon>
        <taxon>Poaceae</taxon>
        <taxon>PACMAD clade</taxon>
        <taxon>Arundinoideae</taxon>
        <taxon>Arundineae</taxon>
        <taxon>Arundo</taxon>
    </lineage>
</organism>
<sequence length="39" mass="4598">MSAVLLSLLTFICVRYSIVVWYCEFIVELNNWCMLPLTI</sequence>
<protein>
    <submittedName>
        <fullName evidence="1">Uncharacterized protein</fullName>
    </submittedName>
</protein>
<reference evidence="1" key="2">
    <citation type="journal article" date="2015" name="Data Brief">
        <title>Shoot transcriptome of the giant reed, Arundo donax.</title>
        <authorList>
            <person name="Barrero R.A."/>
            <person name="Guerrero F.D."/>
            <person name="Moolhuijzen P."/>
            <person name="Goolsby J.A."/>
            <person name="Tidwell J."/>
            <person name="Bellgard S.E."/>
            <person name="Bellgard M.I."/>
        </authorList>
    </citation>
    <scope>NUCLEOTIDE SEQUENCE</scope>
    <source>
        <tissue evidence="1">Shoot tissue taken approximately 20 cm above the soil surface</tissue>
    </source>
</reference>
<dbReference type="EMBL" id="GBRH01248837">
    <property type="protein sequence ID" value="JAD49058.1"/>
    <property type="molecule type" value="Transcribed_RNA"/>
</dbReference>
<reference evidence="1" key="1">
    <citation type="submission" date="2014-09" db="EMBL/GenBank/DDBJ databases">
        <authorList>
            <person name="Magalhaes I.L.F."/>
            <person name="Oliveira U."/>
            <person name="Santos F.R."/>
            <person name="Vidigal T.H.D.A."/>
            <person name="Brescovit A.D."/>
            <person name="Santos A.J."/>
        </authorList>
    </citation>
    <scope>NUCLEOTIDE SEQUENCE</scope>
    <source>
        <tissue evidence="1">Shoot tissue taken approximately 20 cm above the soil surface</tissue>
    </source>
</reference>
<accession>A0A0A9AGS6</accession>
<proteinExistence type="predicted"/>